<dbReference type="VEuPathDB" id="AmoebaDB:EIN_369810"/>
<dbReference type="InterPro" id="IPR013128">
    <property type="entry name" value="Peptidase_C1A"/>
</dbReference>
<dbReference type="Gene3D" id="3.90.70.10">
    <property type="entry name" value="Cysteine proteinases"/>
    <property type="match status" value="1"/>
</dbReference>
<feature type="domain" description="Peptidase C1A papain C-terminal" evidence="4">
    <location>
        <begin position="94"/>
        <end position="313"/>
    </location>
</feature>
<keyword evidence="6" id="KW-0378">Hydrolase</keyword>
<dbReference type="OrthoDB" id="10259130at2759"/>
<dbReference type="SMART" id="SM00848">
    <property type="entry name" value="Inhibitor_I29"/>
    <property type="match status" value="1"/>
</dbReference>
<evidence type="ECO:0000313" key="6">
    <source>
        <dbReference type="EMBL" id="ELP92659.1"/>
    </source>
</evidence>
<dbReference type="Proteomes" id="UP000014680">
    <property type="component" value="Unassembled WGS sequence"/>
</dbReference>
<dbReference type="Pfam" id="PF08246">
    <property type="entry name" value="Inhibitor_I29"/>
    <property type="match status" value="1"/>
</dbReference>
<dbReference type="GeneID" id="14891662"/>
<organism evidence="6 7">
    <name type="scientific">Entamoeba invadens IP1</name>
    <dbReference type="NCBI Taxonomy" id="370355"/>
    <lineage>
        <taxon>Eukaryota</taxon>
        <taxon>Amoebozoa</taxon>
        <taxon>Evosea</taxon>
        <taxon>Archamoebae</taxon>
        <taxon>Mastigamoebida</taxon>
        <taxon>Entamoebidae</taxon>
        <taxon>Entamoeba</taxon>
    </lineage>
</organism>
<evidence type="ECO:0000259" key="5">
    <source>
        <dbReference type="SMART" id="SM00848"/>
    </source>
</evidence>
<dbReference type="KEGG" id="eiv:EIN_369810"/>
<evidence type="ECO:0000256" key="1">
    <source>
        <dbReference type="ARBA" id="ARBA00008455"/>
    </source>
</evidence>
<dbReference type="CDD" id="cd02248">
    <property type="entry name" value="Peptidase_C1A"/>
    <property type="match status" value="1"/>
</dbReference>
<name>A0A0A1UFE7_ENTIV</name>
<dbReference type="PRINTS" id="PR00705">
    <property type="entry name" value="PAPAIN"/>
</dbReference>
<feature type="domain" description="Cathepsin propeptide inhibitor" evidence="5">
    <location>
        <begin position="16"/>
        <end position="71"/>
    </location>
</feature>
<dbReference type="InterPro" id="IPR000668">
    <property type="entry name" value="Peptidase_C1A_C"/>
</dbReference>
<dbReference type="GO" id="GO:0006508">
    <property type="term" value="P:proteolysis"/>
    <property type="evidence" value="ECO:0007669"/>
    <property type="project" value="InterPro"/>
</dbReference>
<dbReference type="InterPro" id="IPR000169">
    <property type="entry name" value="Pept_cys_AS"/>
</dbReference>
<keyword evidence="2" id="KW-1015">Disulfide bond</keyword>
<dbReference type="SMART" id="SM00645">
    <property type="entry name" value="Pept_C1"/>
    <property type="match status" value="1"/>
</dbReference>
<dbReference type="InterPro" id="IPR039417">
    <property type="entry name" value="Peptidase_C1A_papain-like"/>
</dbReference>
<dbReference type="Pfam" id="PF00112">
    <property type="entry name" value="Peptidase_C1"/>
    <property type="match status" value="1"/>
</dbReference>
<dbReference type="GO" id="GO:0004197">
    <property type="term" value="F:cysteine-type endopeptidase activity"/>
    <property type="evidence" value="ECO:0007669"/>
    <property type="project" value="UniProtKB-EC"/>
</dbReference>
<evidence type="ECO:0000256" key="3">
    <source>
        <dbReference type="SAM" id="MobiDB-lite"/>
    </source>
</evidence>
<dbReference type="PANTHER" id="PTHR12411">
    <property type="entry name" value="CYSTEINE PROTEASE FAMILY C1-RELATED"/>
    <property type="match status" value="1"/>
</dbReference>
<evidence type="ECO:0000313" key="7">
    <source>
        <dbReference type="Proteomes" id="UP000014680"/>
    </source>
</evidence>
<dbReference type="EMBL" id="KB206332">
    <property type="protein sequence ID" value="ELP92659.1"/>
    <property type="molecule type" value="Genomic_DNA"/>
</dbReference>
<proteinExistence type="inferred from homology"/>
<accession>A0A0A1UFE7</accession>
<evidence type="ECO:0000259" key="4">
    <source>
        <dbReference type="SMART" id="SM00645"/>
    </source>
</evidence>
<dbReference type="InterPro" id="IPR038765">
    <property type="entry name" value="Papain-like_cys_pep_sf"/>
</dbReference>
<protein>
    <submittedName>
        <fullName evidence="6">Cysteine proteinase 1, putative</fullName>
        <ecNumber evidence="6">3.4.22.16</ecNumber>
    </submittedName>
</protein>
<gene>
    <name evidence="6" type="ORF">EIN_369810</name>
</gene>
<sequence length="318" mass="35786">MLFLFVLVCLSHSFTFEEWVKKHNKHFTTAEILRRRAIFVDNLNYVIANDNTKEYRLSVEGPFASMTNEEYKTLLHSVPPPTQPSSAVKSVSSSPNSFDMRSVNEKNCVTDPRDQGNCGSCYAFATASLIESKMLYKYSDLNRANYYLSPAEIISCAYKYGASGCDGAPLNSAFDYIKSKGIGSESSFPYTTKDDYCKSTPRVAELDSYHYKNCAGEDSCHRDLIYSYKGTVVAFDASRANFQLYTKGIYKDRCKTDNPTHTVHVIGYGVDEEGIQYFIAKNSYGKTWGENGYFRISAADNMCGFSNYVYYAGEVDKA</sequence>
<dbReference type="InterPro" id="IPR013201">
    <property type="entry name" value="Prot_inhib_I29"/>
</dbReference>
<feature type="compositionally biased region" description="Low complexity" evidence="3">
    <location>
        <begin position="84"/>
        <end position="97"/>
    </location>
</feature>
<keyword evidence="7" id="KW-1185">Reference proteome</keyword>
<dbReference type="OMA" id="ANHNRLY"/>
<dbReference type="RefSeq" id="XP_004259430.1">
    <property type="nucleotide sequence ID" value="XM_004259382.1"/>
</dbReference>
<dbReference type="SUPFAM" id="SSF54001">
    <property type="entry name" value="Cysteine proteinases"/>
    <property type="match status" value="1"/>
</dbReference>
<evidence type="ECO:0000256" key="2">
    <source>
        <dbReference type="ARBA" id="ARBA00023157"/>
    </source>
</evidence>
<feature type="region of interest" description="Disordered" evidence="3">
    <location>
        <begin position="79"/>
        <end position="98"/>
    </location>
</feature>
<reference evidence="6 7" key="1">
    <citation type="submission" date="2012-10" db="EMBL/GenBank/DDBJ databases">
        <authorList>
            <person name="Zafar N."/>
            <person name="Inman J."/>
            <person name="Hall N."/>
            <person name="Lorenzi H."/>
            <person name="Caler E."/>
        </authorList>
    </citation>
    <scope>NUCLEOTIDE SEQUENCE [LARGE SCALE GENOMIC DNA]</scope>
    <source>
        <strain evidence="6 7">IP1</strain>
    </source>
</reference>
<comment type="similarity">
    <text evidence="1">Belongs to the peptidase C1 family.</text>
</comment>
<dbReference type="PROSITE" id="PS00139">
    <property type="entry name" value="THIOL_PROTEASE_CYS"/>
    <property type="match status" value="1"/>
</dbReference>
<dbReference type="EC" id="3.4.22.16" evidence="6"/>
<dbReference type="AlphaFoldDB" id="A0A0A1UFE7"/>